<comment type="caution">
    <text evidence="1">The sequence shown here is derived from an EMBL/GenBank/DDBJ whole genome shotgun (WGS) entry which is preliminary data.</text>
</comment>
<accession>A0ABT5FAU0</accession>
<protein>
    <submittedName>
        <fullName evidence="1">Uncharacterized protein</fullName>
    </submittedName>
</protein>
<dbReference type="EMBL" id="JAQOMS010000002">
    <property type="protein sequence ID" value="MDC2888655.1"/>
    <property type="molecule type" value="Genomic_DNA"/>
</dbReference>
<organism evidence="1 2">
    <name type="scientific">Psychrosphaera algicola</name>
    <dbReference type="NCBI Taxonomy" id="3023714"/>
    <lineage>
        <taxon>Bacteria</taxon>
        <taxon>Pseudomonadati</taxon>
        <taxon>Pseudomonadota</taxon>
        <taxon>Gammaproteobacteria</taxon>
        <taxon>Alteromonadales</taxon>
        <taxon>Pseudoalteromonadaceae</taxon>
        <taxon>Psychrosphaera</taxon>
    </lineage>
</organism>
<reference evidence="1 2" key="1">
    <citation type="submission" date="2023-01" db="EMBL/GenBank/DDBJ databases">
        <title>Psychrosphaera sp. nov., isolated from marine algae.</title>
        <authorList>
            <person name="Bayburt H."/>
            <person name="Choi B.J."/>
            <person name="Kim J.M."/>
            <person name="Choi D.G."/>
            <person name="Jeon C.O."/>
        </authorList>
    </citation>
    <scope>NUCLEOTIDE SEQUENCE [LARGE SCALE GENOMIC DNA]</scope>
    <source>
        <strain evidence="1 2">G1-22</strain>
    </source>
</reference>
<dbReference type="InterPro" id="IPR008979">
    <property type="entry name" value="Galactose-bd-like_sf"/>
</dbReference>
<evidence type="ECO:0000313" key="2">
    <source>
        <dbReference type="Proteomes" id="UP001528411"/>
    </source>
</evidence>
<dbReference type="RefSeq" id="WP_272180242.1">
    <property type="nucleotide sequence ID" value="NZ_JAQOMS010000002.1"/>
</dbReference>
<evidence type="ECO:0000313" key="1">
    <source>
        <dbReference type="EMBL" id="MDC2888655.1"/>
    </source>
</evidence>
<dbReference type="SUPFAM" id="SSF49785">
    <property type="entry name" value="Galactose-binding domain-like"/>
    <property type="match status" value="3"/>
</dbReference>
<dbReference type="Gene3D" id="2.60.120.430">
    <property type="entry name" value="Galactose-binding lectin"/>
    <property type="match status" value="3"/>
</dbReference>
<dbReference type="Proteomes" id="UP001528411">
    <property type="component" value="Unassembled WGS sequence"/>
</dbReference>
<name>A0ABT5FAU0_9GAMM</name>
<sequence length="593" mass="63560">MSFDLKMTQAPTAGTVSWFVKLETSDPSTAVEVNISTSQEGHVTPVLDVWQTYTFNLKSLADNGLDMSKVDIVLVFPQWGQGDGAMFKLDNVAFNADGAISNSNGNGATTTTALGIDFEGSQLTWESFDTANIMFESNPNTTGINASATAGLFNVAQGDGEWIGARTEGIDNFALSDSNCLVTMDVYKDTLSPVDVKFEKFNGDGWGSHGSVSATNTVVNQWEKLSFNFCSMIGLPENNDIGAFVVFPDRTGSRAQATVNYVDNITFSSGSGTVITTGPTAGAPVPMASASDVISIFSDSYTNVDGVNVNPDWGQATATSIVDVDGNNTVKMENLNYQGIEFSNQDVSSKMSLHIDYWTADADAFELFLISLGAEVNYTVTTTKDGWQSLDIPLSTYSSVVDLTNAFQFKFDAQNTGGGTIYVDNLYFSSADGSVTPPVATGPTEAAPTPTALDADVISIFSDAFTNIDGVNVNPDWGQSTATSIVSIEGNNTVKMDGLTYQGIEFPNKDVSGKTTLHIDYWTADATAFELFLISPRAETNHTITTTQGGWQSVEIPLSDFSSVVDLTNAFQFKFDAQNTGNGTIFIDNLYFY</sequence>
<proteinExistence type="predicted"/>
<gene>
    <name evidence="1" type="ORF">PN838_07635</name>
</gene>
<keyword evidence="2" id="KW-1185">Reference proteome</keyword>